<sequence>LWDQVPLTLTSPYFFRVIVKWQKQNSIDHD</sequence>
<dbReference type="EMBL" id="UINC01006089">
    <property type="protein sequence ID" value="SVA25408.1"/>
    <property type="molecule type" value="Genomic_DNA"/>
</dbReference>
<proteinExistence type="predicted"/>
<name>A0A381UCS6_9ZZZZ</name>
<protein>
    <submittedName>
        <fullName evidence="1">Uncharacterized protein</fullName>
    </submittedName>
</protein>
<accession>A0A381UCS6</accession>
<evidence type="ECO:0000313" key="1">
    <source>
        <dbReference type="EMBL" id="SVA25408.1"/>
    </source>
</evidence>
<organism evidence="1">
    <name type="scientific">marine metagenome</name>
    <dbReference type="NCBI Taxonomy" id="408172"/>
    <lineage>
        <taxon>unclassified sequences</taxon>
        <taxon>metagenomes</taxon>
        <taxon>ecological metagenomes</taxon>
    </lineage>
</organism>
<gene>
    <name evidence="1" type="ORF">METZ01_LOCUS78262</name>
</gene>
<feature type="non-terminal residue" evidence="1">
    <location>
        <position position="1"/>
    </location>
</feature>
<dbReference type="AlphaFoldDB" id="A0A381UCS6"/>
<reference evidence="1" key="1">
    <citation type="submission" date="2018-05" db="EMBL/GenBank/DDBJ databases">
        <authorList>
            <person name="Lanie J.A."/>
            <person name="Ng W.-L."/>
            <person name="Kazmierczak K.M."/>
            <person name="Andrzejewski T.M."/>
            <person name="Davidsen T.M."/>
            <person name="Wayne K.J."/>
            <person name="Tettelin H."/>
            <person name="Glass J.I."/>
            <person name="Rusch D."/>
            <person name="Podicherti R."/>
            <person name="Tsui H.-C.T."/>
            <person name="Winkler M.E."/>
        </authorList>
    </citation>
    <scope>NUCLEOTIDE SEQUENCE</scope>
</reference>